<feature type="compositionally biased region" description="Low complexity" evidence="2">
    <location>
        <begin position="519"/>
        <end position="536"/>
    </location>
</feature>
<dbReference type="Pfam" id="PF06200">
    <property type="entry name" value="tify"/>
    <property type="match status" value="1"/>
</dbReference>
<dbReference type="PANTHER" id="PTHR33077">
    <property type="entry name" value="PROTEIN TIFY 4A-RELATED-RELATED"/>
    <property type="match status" value="1"/>
</dbReference>
<feature type="region of interest" description="Disordered" evidence="2">
    <location>
        <begin position="139"/>
        <end position="271"/>
    </location>
</feature>
<feature type="compositionally biased region" description="Polar residues" evidence="2">
    <location>
        <begin position="489"/>
        <end position="507"/>
    </location>
</feature>
<organism evidence="4 5">
    <name type="scientific">Marchantia polymorpha subsp. ruderalis</name>
    <dbReference type="NCBI Taxonomy" id="1480154"/>
    <lineage>
        <taxon>Eukaryota</taxon>
        <taxon>Viridiplantae</taxon>
        <taxon>Streptophyta</taxon>
        <taxon>Embryophyta</taxon>
        <taxon>Marchantiophyta</taxon>
        <taxon>Marchantiopsida</taxon>
        <taxon>Marchantiidae</taxon>
        <taxon>Marchantiales</taxon>
        <taxon>Marchantiaceae</taxon>
        <taxon>Marchantia</taxon>
    </lineage>
</organism>
<proteinExistence type="inferred from homology"/>
<dbReference type="PROSITE" id="PS51320">
    <property type="entry name" value="TIFY"/>
    <property type="match status" value="1"/>
</dbReference>
<protein>
    <recommendedName>
        <fullName evidence="3">Tify domain-containing protein</fullName>
    </recommendedName>
</protein>
<feature type="compositionally biased region" description="Polar residues" evidence="2">
    <location>
        <begin position="172"/>
        <end position="205"/>
    </location>
</feature>
<dbReference type="InterPro" id="IPR040390">
    <property type="entry name" value="TIFY/JAZ"/>
</dbReference>
<feature type="compositionally biased region" description="Polar residues" evidence="2">
    <location>
        <begin position="537"/>
        <end position="549"/>
    </location>
</feature>
<gene>
    <name evidence="4" type="ORF">AXG93_2675s1360</name>
</gene>
<keyword evidence="5" id="KW-1185">Reference proteome</keyword>
<feature type="compositionally biased region" description="Basic and acidic residues" evidence="2">
    <location>
        <begin position="475"/>
        <end position="487"/>
    </location>
</feature>
<dbReference type="Proteomes" id="UP000077202">
    <property type="component" value="Unassembled WGS sequence"/>
</dbReference>
<feature type="domain" description="Tify" evidence="3">
    <location>
        <begin position="323"/>
        <end position="358"/>
    </location>
</feature>
<evidence type="ECO:0000313" key="4">
    <source>
        <dbReference type="EMBL" id="OAE22702.1"/>
    </source>
</evidence>
<evidence type="ECO:0000259" key="3">
    <source>
        <dbReference type="PROSITE" id="PS51320"/>
    </source>
</evidence>
<feature type="compositionally biased region" description="Polar residues" evidence="2">
    <location>
        <begin position="246"/>
        <end position="267"/>
    </location>
</feature>
<evidence type="ECO:0000313" key="5">
    <source>
        <dbReference type="Proteomes" id="UP000077202"/>
    </source>
</evidence>
<dbReference type="SMART" id="SM00979">
    <property type="entry name" value="TIFY"/>
    <property type="match status" value="1"/>
</dbReference>
<feature type="compositionally biased region" description="Basic and acidic residues" evidence="2">
    <location>
        <begin position="229"/>
        <end position="243"/>
    </location>
</feature>
<dbReference type="Pfam" id="PF09425">
    <property type="entry name" value="Jas_motif"/>
    <property type="match status" value="1"/>
</dbReference>
<reference evidence="4" key="1">
    <citation type="submission" date="2016-03" db="EMBL/GenBank/DDBJ databases">
        <title>Mechanisms controlling the formation of the plant cell surface in tip-growing cells are functionally conserved among land plants.</title>
        <authorList>
            <person name="Honkanen S."/>
            <person name="Jones V.A."/>
            <person name="Morieri G."/>
            <person name="Champion C."/>
            <person name="Hetherington A.J."/>
            <person name="Kelly S."/>
            <person name="Saint-Marcoux D."/>
            <person name="Proust H."/>
            <person name="Prescott H."/>
            <person name="Dolan L."/>
        </authorList>
    </citation>
    <scope>NUCLEOTIDE SEQUENCE [LARGE SCALE GENOMIC DNA]</scope>
    <source>
        <tissue evidence="4">Whole gametophyte</tissue>
    </source>
</reference>
<dbReference type="InterPro" id="IPR018467">
    <property type="entry name" value="CCT_CS"/>
</dbReference>
<dbReference type="PANTHER" id="PTHR33077:SF60">
    <property type="entry name" value="TIFY DOMAIN-CONTAINING PROTEIN"/>
    <property type="match status" value="1"/>
</dbReference>
<feature type="compositionally biased region" description="Basic and acidic residues" evidence="2">
    <location>
        <begin position="155"/>
        <end position="169"/>
    </location>
</feature>
<feature type="region of interest" description="Disordered" evidence="2">
    <location>
        <begin position="33"/>
        <end position="63"/>
    </location>
</feature>
<feature type="region of interest" description="Disordered" evidence="2">
    <location>
        <begin position="455"/>
        <end position="596"/>
    </location>
</feature>
<dbReference type="EMBL" id="LVLJ01003083">
    <property type="protein sequence ID" value="OAE22702.1"/>
    <property type="molecule type" value="Genomic_DNA"/>
</dbReference>
<accession>A0A176VQY3</accession>
<feature type="compositionally biased region" description="Low complexity" evidence="2">
    <location>
        <begin position="377"/>
        <end position="393"/>
    </location>
</feature>
<comment type="caution">
    <text evidence="4">The sequence shown here is derived from an EMBL/GenBank/DDBJ whole genome shotgun (WGS) entry which is preliminary data.</text>
</comment>
<dbReference type="InterPro" id="IPR010399">
    <property type="entry name" value="Tify_dom"/>
</dbReference>
<feature type="region of interest" description="Disordered" evidence="2">
    <location>
        <begin position="367"/>
        <end position="407"/>
    </location>
</feature>
<dbReference type="AlphaFoldDB" id="A0A176VQY3"/>
<sequence length="596" mass="63017">MAREAVGALDFLGLGKSLCERDTTDFSVERERGKLVKPIASLPTSSSQSSGTNSVGEGGRESSMSRLMLRTDNSPSKNPLVLFKEGWPPMGIKEEDMGGVRKTSRTRLEKPYQPLEVLTDTDVMHLSQEDCRDYLKGKGMHRNTWNKPLAPGVVTERHLVSRQEEEKPASRSAGSPQKNGLSDAPTLTVSSGPGWQHDTSGQSHASGIRVNGFQPPRYNVATTQAAGSDEAHGGARPTERGPHIDSSLTLSIPSTREQPPTSQSSGFGSPLPTLLRMLKSPDNSLAMHGQRALQGQPPQPTFQGGSPQIGSVPRNTTPTHLPGRPPTAQLTIFYSGTVNVYDDVPADKAQAIMLLAGSGNSWSSNFMNPPAPVATRPASTGGVASSSSASAPPASTPTPSIPTSSGSGSPLVPAMLVAGGLNKQAVGATRGAAILHQAELPQARKASLARFLEKRKDRVRGKAPYVAPTSAPVAKKPESTSPPREKSPSPCTSKVRTRSPSPASTTPNKKRSPSPAQRPGPSQSSGSETSSPSQMPGTPQKTSQANPTEEQPAGSASRRRSKDEQSDWGSQQHPQHSKEEKAEAMDEETGSPSQRH</sequence>
<name>A0A176VQY3_MARPO</name>
<evidence type="ECO:0000256" key="2">
    <source>
        <dbReference type="SAM" id="MobiDB-lite"/>
    </source>
</evidence>
<feature type="compositionally biased region" description="Low complexity" evidence="2">
    <location>
        <begin position="41"/>
        <end position="54"/>
    </location>
</feature>
<comment type="similarity">
    <text evidence="1">Belongs to the TIFY/JAZ family.</text>
</comment>
<evidence type="ECO:0000256" key="1">
    <source>
        <dbReference type="ARBA" id="ARBA00008614"/>
    </source>
</evidence>